<dbReference type="InterPro" id="IPR052058">
    <property type="entry name" value="Alcohol_O-acetyltransferase"/>
</dbReference>
<keyword evidence="2" id="KW-1185">Reference proteome</keyword>
<organism evidence="1 2">
    <name type="scientific">Linnemannia exigua</name>
    <dbReference type="NCBI Taxonomy" id="604196"/>
    <lineage>
        <taxon>Eukaryota</taxon>
        <taxon>Fungi</taxon>
        <taxon>Fungi incertae sedis</taxon>
        <taxon>Mucoromycota</taxon>
        <taxon>Mortierellomycotina</taxon>
        <taxon>Mortierellomycetes</taxon>
        <taxon>Mortierellales</taxon>
        <taxon>Mortierellaceae</taxon>
        <taxon>Linnemannia</taxon>
    </lineage>
</organism>
<gene>
    <name evidence="1" type="ORF">BGZ95_001043</name>
</gene>
<dbReference type="Pfam" id="PF07247">
    <property type="entry name" value="AATase"/>
    <property type="match status" value="1"/>
</dbReference>
<evidence type="ECO:0008006" key="3">
    <source>
        <dbReference type="Google" id="ProtNLM"/>
    </source>
</evidence>
<comment type="caution">
    <text evidence="1">The sequence shown here is derived from an EMBL/GenBank/DDBJ whole genome shotgun (WGS) entry which is preliminary data.</text>
</comment>
<evidence type="ECO:0000313" key="2">
    <source>
        <dbReference type="Proteomes" id="UP001194580"/>
    </source>
</evidence>
<proteinExistence type="predicted"/>
<dbReference type="PANTHER" id="PTHR28037:SF1">
    <property type="entry name" value="ALCOHOL O-ACETYLTRANSFERASE 1-RELATED"/>
    <property type="match status" value="1"/>
</dbReference>
<accession>A0AAD4D7Z7</accession>
<dbReference type="Gene3D" id="3.30.559.10">
    <property type="entry name" value="Chloramphenicol acetyltransferase-like domain"/>
    <property type="match status" value="1"/>
</dbReference>
<protein>
    <recommendedName>
        <fullName evidence="3">Alcohol acetyltransferase</fullName>
    </recommendedName>
</protein>
<sequence>MALQVVRPVDNLERYNITRSNVNIYNNVCVGVSIYSPVTTTPSSSFSHQSQVYWAQLLLNPIISLLDRHPIIATVIGDHLTGHPVFLRLQSIDLLPLIRVVSSPMEANSSDSYDAVISRVLENEHNKPFDLADQSSPLWRLVIVPNGQNAFHLIYTFHHVIGDGRSAMALTEQIVEQLNIQHASASSPTSSSSSSSSPSTFNIPILSDKPISASIESRENCYPSIRFFLWEATRAILLPGFLKRALETKYWAGEIDSSLEAPNQTEVEFLRLTQDETRAVVRLAKARATTVQAIMYTASIFAARATFMSRNSSHAAGGKRTEGKAGDGINDEDEALVFATPCSLRNLISDPIGADEQGNYVSEILHDNIRVQDGSGFWFMTDQYRKEVLAGTTTTRGVRHLLEHFGALALLSKRDGAWESFMTSRVTKDQHGRKASIKLSNLGRGWDTTSTAAVAGANGDAMYTIQDGFFSQSSGVTASALTMSAATANGRLTISTTWQMAGFHGRERGEAFVAEFKRILLLVTLQHADTPELSYIEICPRQ</sequence>
<dbReference type="InterPro" id="IPR023213">
    <property type="entry name" value="CAT-like_dom_sf"/>
</dbReference>
<dbReference type="AlphaFoldDB" id="A0AAD4D7Z7"/>
<reference evidence="1" key="1">
    <citation type="journal article" date="2020" name="Fungal Divers.">
        <title>Resolving the Mortierellaceae phylogeny through synthesis of multi-gene phylogenetics and phylogenomics.</title>
        <authorList>
            <person name="Vandepol N."/>
            <person name="Liber J."/>
            <person name="Desiro A."/>
            <person name="Na H."/>
            <person name="Kennedy M."/>
            <person name="Barry K."/>
            <person name="Grigoriev I.V."/>
            <person name="Miller A.N."/>
            <person name="O'Donnell K."/>
            <person name="Stajich J.E."/>
            <person name="Bonito G."/>
        </authorList>
    </citation>
    <scope>NUCLEOTIDE SEQUENCE</scope>
    <source>
        <strain evidence="1">NRRL 28262</strain>
    </source>
</reference>
<dbReference type="InterPro" id="IPR010828">
    <property type="entry name" value="Atf2/Sli1-like"/>
</dbReference>
<dbReference type="PANTHER" id="PTHR28037">
    <property type="entry name" value="ALCOHOL O-ACETYLTRANSFERASE 1-RELATED"/>
    <property type="match status" value="1"/>
</dbReference>
<dbReference type="SUPFAM" id="SSF52777">
    <property type="entry name" value="CoA-dependent acyltransferases"/>
    <property type="match status" value="1"/>
</dbReference>
<dbReference type="EMBL" id="JAAAIL010001203">
    <property type="protein sequence ID" value="KAG0271191.1"/>
    <property type="molecule type" value="Genomic_DNA"/>
</dbReference>
<evidence type="ECO:0000313" key="1">
    <source>
        <dbReference type="EMBL" id="KAG0271191.1"/>
    </source>
</evidence>
<dbReference type="Proteomes" id="UP001194580">
    <property type="component" value="Unassembled WGS sequence"/>
</dbReference>
<name>A0AAD4D7Z7_9FUNG</name>